<feature type="compositionally biased region" description="Polar residues" evidence="1">
    <location>
        <begin position="131"/>
        <end position="158"/>
    </location>
</feature>
<feature type="region of interest" description="Disordered" evidence="1">
    <location>
        <begin position="131"/>
        <end position="275"/>
    </location>
</feature>
<evidence type="ECO:0000313" key="2">
    <source>
        <dbReference type="EMBL" id="KAJ1135274.1"/>
    </source>
</evidence>
<feature type="compositionally biased region" description="Polar residues" evidence="1">
    <location>
        <begin position="95"/>
        <end position="104"/>
    </location>
</feature>
<feature type="compositionally biased region" description="Polar residues" evidence="1">
    <location>
        <begin position="1"/>
        <end position="12"/>
    </location>
</feature>
<keyword evidence="3" id="KW-1185">Reference proteome</keyword>
<name>A0AAV7Q7V2_PLEWA</name>
<organism evidence="2 3">
    <name type="scientific">Pleurodeles waltl</name>
    <name type="common">Iberian ribbed newt</name>
    <dbReference type="NCBI Taxonomy" id="8319"/>
    <lineage>
        <taxon>Eukaryota</taxon>
        <taxon>Metazoa</taxon>
        <taxon>Chordata</taxon>
        <taxon>Craniata</taxon>
        <taxon>Vertebrata</taxon>
        <taxon>Euteleostomi</taxon>
        <taxon>Amphibia</taxon>
        <taxon>Batrachia</taxon>
        <taxon>Caudata</taxon>
        <taxon>Salamandroidea</taxon>
        <taxon>Salamandridae</taxon>
        <taxon>Pleurodelinae</taxon>
        <taxon>Pleurodeles</taxon>
    </lineage>
</organism>
<accession>A0AAV7Q7V2</accession>
<feature type="compositionally biased region" description="Basic and acidic residues" evidence="1">
    <location>
        <begin position="243"/>
        <end position="252"/>
    </location>
</feature>
<evidence type="ECO:0000256" key="1">
    <source>
        <dbReference type="SAM" id="MobiDB-lite"/>
    </source>
</evidence>
<reference evidence="2" key="1">
    <citation type="journal article" date="2022" name="bioRxiv">
        <title>Sequencing and chromosome-scale assembly of the giantPleurodeles waltlgenome.</title>
        <authorList>
            <person name="Brown T."/>
            <person name="Elewa A."/>
            <person name="Iarovenko S."/>
            <person name="Subramanian E."/>
            <person name="Araus A.J."/>
            <person name="Petzold A."/>
            <person name="Susuki M."/>
            <person name="Suzuki K.-i.T."/>
            <person name="Hayashi T."/>
            <person name="Toyoda A."/>
            <person name="Oliveira C."/>
            <person name="Osipova E."/>
            <person name="Leigh N.D."/>
            <person name="Simon A."/>
            <person name="Yun M.H."/>
        </authorList>
    </citation>
    <scope>NUCLEOTIDE SEQUENCE</scope>
    <source>
        <strain evidence="2">20211129_DDA</strain>
        <tissue evidence="2">Liver</tissue>
    </source>
</reference>
<comment type="caution">
    <text evidence="2">The sequence shown here is derived from an EMBL/GenBank/DDBJ whole genome shotgun (WGS) entry which is preliminary data.</text>
</comment>
<proteinExistence type="predicted"/>
<dbReference type="Proteomes" id="UP001066276">
    <property type="component" value="Chromosome 6"/>
</dbReference>
<gene>
    <name evidence="2" type="ORF">NDU88_001715</name>
</gene>
<dbReference type="AlphaFoldDB" id="A0AAV7Q7V2"/>
<sequence>MISTRSATNSCTEKTKCGVARSKSLPQTGTPPQPLGPHLTSQPNEARGTNRAIKRPVGQSKQHQPPPTSTTDASSTVQCNSSFSCKPRPEFASGPAQQCRATPSKLQALTKPMLVPPHPLLWQATSSFSPVSRLRSNAQAHSAGSATRQQAPAGTPSCSGKPPAPRSSRCSPAPVLPSPPSTRGAQTTGTSTWPKTSGAPGGGPGPLRETAHRGHPGPPGATSLSPALKAPQGLRSDLTAEGPNHRGERDSPARPPVSGSKEQPGALHGRANQRQ</sequence>
<dbReference type="EMBL" id="JANPWB010000010">
    <property type="protein sequence ID" value="KAJ1135274.1"/>
    <property type="molecule type" value="Genomic_DNA"/>
</dbReference>
<feature type="compositionally biased region" description="Polar residues" evidence="1">
    <location>
        <begin position="181"/>
        <end position="195"/>
    </location>
</feature>
<protein>
    <submittedName>
        <fullName evidence="2">Uncharacterized protein</fullName>
    </submittedName>
</protein>
<feature type="region of interest" description="Disordered" evidence="1">
    <location>
        <begin position="1"/>
        <end position="104"/>
    </location>
</feature>
<evidence type="ECO:0000313" key="3">
    <source>
        <dbReference type="Proteomes" id="UP001066276"/>
    </source>
</evidence>